<evidence type="ECO:0000256" key="2">
    <source>
        <dbReference type="PIRNR" id="PIRNR001365"/>
    </source>
</evidence>
<dbReference type="SUPFAM" id="SSF51569">
    <property type="entry name" value="Aldolase"/>
    <property type="match status" value="1"/>
</dbReference>
<organism evidence="3 4">
    <name type="scientific">Alkalimonas collagenimarina</name>
    <dbReference type="NCBI Taxonomy" id="400390"/>
    <lineage>
        <taxon>Bacteria</taxon>
        <taxon>Pseudomonadati</taxon>
        <taxon>Pseudomonadota</taxon>
        <taxon>Gammaproteobacteria</taxon>
        <taxon>Alkalimonas</taxon>
    </lineage>
</organism>
<dbReference type="RefSeq" id="WP_305891923.1">
    <property type="nucleotide sequence ID" value="NZ_JAUZVZ010000001.1"/>
</dbReference>
<dbReference type="CDD" id="cd00408">
    <property type="entry name" value="DHDPS-like"/>
    <property type="match status" value="1"/>
</dbReference>
<keyword evidence="1 2" id="KW-0456">Lyase</keyword>
<evidence type="ECO:0000313" key="3">
    <source>
        <dbReference type="EMBL" id="MDP4534651.1"/>
    </source>
</evidence>
<dbReference type="EC" id="4.3.3.7" evidence="3"/>
<comment type="caution">
    <text evidence="3">The sequence shown here is derived from an EMBL/GenBank/DDBJ whole genome shotgun (WGS) entry which is preliminary data.</text>
</comment>
<sequence length="315" mass="35183">MQINWRGVYPAISTQFHPDGQINYDSNARMLNQLIEDGIDGIIALGTVGENASLTVDEKREFLRHTVETVAGRIPVIAGCTENTAQAAALYVRDAEAIGVNGLMLLPAMVYRGTDREVVAHYQYVARSTALPIMIYNNPVGYGIDINLEMTAILAEEPNIVAIKESTTDTRRITELQSRFADRFTIFCGVDDIALESILLGATGWISGLTNVFPRESVALFHLARLGRLDEARQIYRWFMPLLRLDTIPTLVQCIKLAEQLLLRGSENVRLPRLALEGQERAYVEQVVQQALANRPDLSQFGFGTSGQNREFWQL</sequence>
<dbReference type="Gene3D" id="3.20.20.70">
    <property type="entry name" value="Aldolase class I"/>
    <property type="match status" value="1"/>
</dbReference>
<protein>
    <submittedName>
        <fullName evidence="3">Dihydrodipicolinate synthase family protein</fullName>
        <ecNumber evidence="3">4.1.3.3</ecNumber>
        <ecNumber evidence="3">4.2.1.41</ecNumber>
        <ecNumber evidence="3">4.3.3.7</ecNumber>
    </submittedName>
</protein>
<dbReference type="GO" id="GO:0047448">
    <property type="term" value="F:5-dehydro-4-deoxyglucarate dehydratase activity"/>
    <property type="evidence" value="ECO:0007669"/>
    <property type="project" value="UniProtKB-EC"/>
</dbReference>
<gene>
    <name evidence="3" type="ORF">Q3O60_00375</name>
</gene>
<dbReference type="PANTHER" id="PTHR12128">
    <property type="entry name" value="DIHYDRODIPICOLINATE SYNTHASE"/>
    <property type="match status" value="1"/>
</dbReference>
<accession>A0ABT9GUC3</accession>
<evidence type="ECO:0000313" key="4">
    <source>
        <dbReference type="Proteomes" id="UP001231616"/>
    </source>
</evidence>
<dbReference type="GO" id="GO:0008840">
    <property type="term" value="F:4-hydroxy-tetrahydrodipicolinate synthase activity"/>
    <property type="evidence" value="ECO:0007669"/>
    <property type="project" value="UniProtKB-EC"/>
</dbReference>
<dbReference type="PRINTS" id="PR00146">
    <property type="entry name" value="DHPICSNTHASE"/>
</dbReference>
<dbReference type="PANTHER" id="PTHR12128:SF72">
    <property type="entry name" value="DIHYDRODIPICOLINATE SYNTHASE"/>
    <property type="match status" value="1"/>
</dbReference>
<dbReference type="EC" id="4.2.1.41" evidence="3"/>
<dbReference type="EC" id="4.1.3.3" evidence="3"/>
<dbReference type="InterPro" id="IPR002220">
    <property type="entry name" value="DapA-like"/>
</dbReference>
<proteinExistence type="inferred from homology"/>
<evidence type="ECO:0000256" key="1">
    <source>
        <dbReference type="ARBA" id="ARBA00023239"/>
    </source>
</evidence>
<dbReference type="Proteomes" id="UP001231616">
    <property type="component" value="Unassembled WGS sequence"/>
</dbReference>
<dbReference type="Pfam" id="PF00701">
    <property type="entry name" value="DHDPS"/>
    <property type="match status" value="1"/>
</dbReference>
<dbReference type="GO" id="GO:0008747">
    <property type="term" value="F:N-acetylneuraminate lyase activity"/>
    <property type="evidence" value="ECO:0007669"/>
    <property type="project" value="UniProtKB-EC"/>
</dbReference>
<keyword evidence="4" id="KW-1185">Reference proteome</keyword>
<dbReference type="PIRSF" id="PIRSF001365">
    <property type="entry name" value="DHDPS"/>
    <property type="match status" value="1"/>
</dbReference>
<dbReference type="EMBL" id="JAUZVZ010000001">
    <property type="protein sequence ID" value="MDP4534651.1"/>
    <property type="molecule type" value="Genomic_DNA"/>
</dbReference>
<comment type="similarity">
    <text evidence="2">Belongs to the DapA family.</text>
</comment>
<dbReference type="InterPro" id="IPR013785">
    <property type="entry name" value="Aldolase_TIM"/>
</dbReference>
<reference evidence="3 4" key="1">
    <citation type="submission" date="2023-08" db="EMBL/GenBank/DDBJ databases">
        <authorList>
            <person name="Joshi A."/>
            <person name="Thite S."/>
        </authorList>
    </citation>
    <scope>NUCLEOTIDE SEQUENCE [LARGE SCALE GENOMIC DNA]</scope>
    <source>
        <strain evidence="3 4">AC40</strain>
    </source>
</reference>
<dbReference type="SMART" id="SM01130">
    <property type="entry name" value="DHDPS"/>
    <property type="match status" value="1"/>
</dbReference>
<name>A0ABT9GUC3_9GAMM</name>